<protein>
    <submittedName>
        <fullName evidence="8">Transporter</fullName>
    </submittedName>
</protein>
<reference evidence="8 9" key="1">
    <citation type="submission" date="2016-11" db="EMBL/GenBank/DDBJ databases">
        <title>Draft genome of Pseudomonas versuta A4R1.12.</title>
        <authorList>
            <person name="See-Too W.-S."/>
        </authorList>
    </citation>
    <scope>NUCLEOTIDE SEQUENCE [LARGE SCALE GENOMIC DNA]</scope>
    <source>
        <strain evidence="8 9">A4R1.12</strain>
    </source>
</reference>
<dbReference type="GO" id="GO:0015562">
    <property type="term" value="F:efflux transmembrane transporter activity"/>
    <property type="evidence" value="ECO:0007669"/>
    <property type="project" value="InterPro"/>
</dbReference>
<dbReference type="GO" id="GO:0009279">
    <property type="term" value="C:cell outer membrane"/>
    <property type="evidence" value="ECO:0007669"/>
    <property type="project" value="UniProtKB-SubCell"/>
</dbReference>
<evidence type="ECO:0000256" key="7">
    <source>
        <dbReference type="ARBA" id="ARBA00023237"/>
    </source>
</evidence>
<comment type="subcellular location">
    <subcellularLocation>
        <location evidence="1">Cell outer membrane</location>
    </subcellularLocation>
</comment>
<proteinExistence type="inferred from homology"/>
<keyword evidence="3" id="KW-0813">Transport</keyword>
<dbReference type="InterPro" id="IPR003423">
    <property type="entry name" value="OMP_efflux"/>
</dbReference>
<evidence type="ECO:0000256" key="1">
    <source>
        <dbReference type="ARBA" id="ARBA00004442"/>
    </source>
</evidence>
<dbReference type="InterPro" id="IPR051906">
    <property type="entry name" value="TolC-like"/>
</dbReference>
<evidence type="ECO:0000313" key="9">
    <source>
        <dbReference type="Proteomes" id="UP000185990"/>
    </source>
</evidence>
<keyword evidence="7" id="KW-0998">Cell outer membrane</keyword>
<gene>
    <name evidence="8" type="ORF">BOH74_22630</name>
</gene>
<keyword evidence="5" id="KW-0812">Transmembrane</keyword>
<sequence>MMFNFARAGQSPHTAPGRLASKCRAPLRWSFSICLSASLYSITLHADDQSPGFDTVVPVAAIGALKGSAATGLKALPVEDQTLAGVSAVALAALPQRLAARSGSPVAGPSEHELRAIFWRAVQAAAERSPLVRRMQAEQQAAVDDIDEAKGQRWPQLGIAMQSQTARLGPGKDNVSTSTQGINFNVTTPVYDWGRIGKTIESREHLAQAANASIEAELENSAFEVLATMVELGKQRIIIDLGQQYENRMSDLVTMLAGIVAVDKGRSSELTQAKARLLQAQSARDNAQTQATGAEIQLRKLVGERPLMIPRTREWNIRLASLDGLLQHVDDHPNIQRAQSSAEAAQLQAQVVRSTSLPQLNWVISKTTAEDGMGRNQPLQTSLAVSWAAFRGGSTRAAERAALQRAEAGRQEAGQQRMDLEYYIRNASHDARTLLERAELYRDLTAETDQIRKAFYEQWYHLGKRTLLDVLSAESDHFSNQVSEISSRFDGYQAIVRQYASAGILVQWLSAQH</sequence>
<dbReference type="GO" id="GO:0015288">
    <property type="term" value="F:porin activity"/>
    <property type="evidence" value="ECO:0007669"/>
    <property type="project" value="TreeGrafter"/>
</dbReference>
<dbReference type="AlphaFoldDB" id="A0A853ZSI0"/>
<dbReference type="Pfam" id="PF02321">
    <property type="entry name" value="OEP"/>
    <property type="match status" value="2"/>
</dbReference>
<dbReference type="PANTHER" id="PTHR30026">
    <property type="entry name" value="OUTER MEMBRANE PROTEIN TOLC"/>
    <property type="match status" value="1"/>
</dbReference>
<dbReference type="Proteomes" id="UP000185990">
    <property type="component" value="Unassembled WGS sequence"/>
</dbReference>
<dbReference type="SUPFAM" id="SSF56954">
    <property type="entry name" value="Outer membrane efflux proteins (OEP)"/>
    <property type="match status" value="1"/>
</dbReference>
<keyword evidence="6" id="KW-0472">Membrane</keyword>
<dbReference type="PANTHER" id="PTHR30026:SF22">
    <property type="entry name" value="OUTER MEMBRANE EFFLUX PROTEIN"/>
    <property type="match status" value="1"/>
</dbReference>
<evidence type="ECO:0000256" key="4">
    <source>
        <dbReference type="ARBA" id="ARBA00022452"/>
    </source>
</evidence>
<comment type="similarity">
    <text evidence="2">Belongs to the outer membrane factor (OMF) (TC 1.B.17) family.</text>
</comment>
<dbReference type="Gene3D" id="1.20.1600.10">
    <property type="entry name" value="Outer membrane efflux proteins (OEP)"/>
    <property type="match status" value="1"/>
</dbReference>
<name>A0A853ZSI0_9PSED</name>
<dbReference type="GO" id="GO:1990281">
    <property type="term" value="C:efflux pump complex"/>
    <property type="evidence" value="ECO:0007669"/>
    <property type="project" value="TreeGrafter"/>
</dbReference>
<dbReference type="EMBL" id="MPJD01000052">
    <property type="protein sequence ID" value="OKA17447.1"/>
    <property type="molecule type" value="Genomic_DNA"/>
</dbReference>
<keyword evidence="4" id="KW-1134">Transmembrane beta strand</keyword>
<comment type="caution">
    <text evidence="8">The sequence shown here is derived from an EMBL/GenBank/DDBJ whole genome shotgun (WGS) entry which is preliminary data.</text>
</comment>
<organism evidence="8 9">
    <name type="scientific">Pseudomonas versuta</name>
    <dbReference type="NCBI Taxonomy" id="1788301"/>
    <lineage>
        <taxon>Bacteria</taxon>
        <taxon>Pseudomonadati</taxon>
        <taxon>Pseudomonadota</taxon>
        <taxon>Gammaproteobacteria</taxon>
        <taxon>Pseudomonadales</taxon>
        <taxon>Pseudomonadaceae</taxon>
        <taxon>Pseudomonas</taxon>
    </lineage>
</organism>
<evidence type="ECO:0000256" key="5">
    <source>
        <dbReference type="ARBA" id="ARBA00022692"/>
    </source>
</evidence>
<dbReference type="RefSeq" id="WP_073510867.1">
    <property type="nucleotide sequence ID" value="NZ_MPJD01000052.1"/>
</dbReference>
<evidence type="ECO:0000256" key="3">
    <source>
        <dbReference type="ARBA" id="ARBA00022448"/>
    </source>
</evidence>
<accession>A0A853ZSI0</accession>
<evidence type="ECO:0000256" key="2">
    <source>
        <dbReference type="ARBA" id="ARBA00007613"/>
    </source>
</evidence>
<evidence type="ECO:0000256" key="6">
    <source>
        <dbReference type="ARBA" id="ARBA00023136"/>
    </source>
</evidence>
<evidence type="ECO:0000313" key="8">
    <source>
        <dbReference type="EMBL" id="OKA17447.1"/>
    </source>
</evidence>